<protein>
    <submittedName>
        <fullName evidence="2">Uncharacterized protein</fullName>
    </submittedName>
</protein>
<name>A0A813JH72_POLGL</name>
<sequence>MIGVPTQMPIGAGPEKRRLSAKLPESSSRGSDLSSSLTNRDQPMPLELSTSPSDACSLSDFASSQSTPRTSAPDAGNVLAANAKPTLGMAVPRREAVSWCDIQDEEGEYFDGPDHSPA</sequence>
<evidence type="ECO:0000256" key="1">
    <source>
        <dbReference type="SAM" id="MobiDB-lite"/>
    </source>
</evidence>
<dbReference type="EMBL" id="CAJNNW010025663">
    <property type="protein sequence ID" value="CAE8678167.1"/>
    <property type="molecule type" value="Genomic_DNA"/>
</dbReference>
<organism evidence="2 3">
    <name type="scientific">Polarella glacialis</name>
    <name type="common">Dinoflagellate</name>
    <dbReference type="NCBI Taxonomy" id="89957"/>
    <lineage>
        <taxon>Eukaryota</taxon>
        <taxon>Sar</taxon>
        <taxon>Alveolata</taxon>
        <taxon>Dinophyceae</taxon>
        <taxon>Suessiales</taxon>
        <taxon>Suessiaceae</taxon>
        <taxon>Polarella</taxon>
    </lineage>
</organism>
<comment type="caution">
    <text evidence="2">The sequence shown here is derived from an EMBL/GenBank/DDBJ whole genome shotgun (WGS) entry which is preliminary data.</text>
</comment>
<dbReference type="AlphaFoldDB" id="A0A813JH72"/>
<reference evidence="2" key="1">
    <citation type="submission" date="2021-02" db="EMBL/GenBank/DDBJ databases">
        <authorList>
            <person name="Dougan E. K."/>
            <person name="Rhodes N."/>
            <person name="Thang M."/>
            <person name="Chan C."/>
        </authorList>
    </citation>
    <scope>NUCLEOTIDE SEQUENCE</scope>
</reference>
<accession>A0A813JH72</accession>
<dbReference type="Proteomes" id="UP000626109">
    <property type="component" value="Unassembled WGS sequence"/>
</dbReference>
<feature type="compositionally biased region" description="Low complexity" evidence="1">
    <location>
        <begin position="26"/>
        <end position="36"/>
    </location>
</feature>
<proteinExistence type="predicted"/>
<gene>
    <name evidence="2" type="ORF">PGLA2088_LOCUS20662</name>
</gene>
<evidence type="ECO:0000313" key="2">
    <source>
        <dbReference type="EMBL" id="CAE8678167.1"/>
    </source>
</evidence>
<feature type="non-terminal residue" evidence="2">
    <location>
        <position position="118"/>
    </location>
</feature>
<evidence type="ECO:0000313" key="3">
    <source>
        <dbReference type="Proteomes" id="UP000626109"/>
    </source>
</evidence>
<feature type="compositionally biased region" description="Polar residues" evidence="1">
    <location>
        <begin position="48"/>
        <end position="70"/>
    </location>
</feature>
<feature type="region of interest" description="Disordered" evidence="1">
    <location>
        <begin position="1"/>
        <end position="78"/>
    </location>
</feature>